<dbReference type="AlphaFoldDB" id="A0A1L9Q1P7"/>
<feature type="domain" description="SnoaL-like" evidence="1">
    <location>
        <begin position="8"/>
        <end position="136"/>
    </location>
</feature>
<dbReference type="VEuPathDB" id="FungiDB:ASPVEDRAFT_202708"/>
<dbReference type="Pfam" id="PF13577">
    <property type="entry name" value="SnoaL_4"/>
    <property type="match status" value="1"/>
</dbReference>
<dbReference type="GeneID" id="63724894"/>
<dbReference type="InterPro" id="IPR032710">
    <property type="entry name" value="NTF2-like_dom_sf"/>
</dbReference>
<dbReference type="InterPro" id="IPR037401">
    <property type="entry name" value="SnoaL-like"/>
</dbReference>
<protein>
    <recommendedName>
        <fullName evidence="1">SnoaL-like domain-containing protein</fullName>
    </recommendedName>
</protein>
<dbReference type="SUPFAM" id="SSF54427">
    <property type="entry name" value="NTF2-like"/>
    <property type="match status" value="1"/>
</dbReference>
<gene>
    <name evidence="2" type="ORF">ASPVEDRAFT_202708</name>
</gene>
<evidence type="ECO:0000313" key="2">
    <source>
        <dbReference type="EMBL" id="OJJ07705.1"/>
    </source>
</evidence>
<dbReference type="Proteomes" id="UP000184073">
    <property type="component" value="Unassembled WGS sequence"/>
</dbReference>
<dbReference type="EMBL" id="KV878137">
    <property type="protein sequence ID" value="OJJ07705.1"/>
    <property type="molecule type" value="Genomic_DNA"/>
</dbReference>
<keyword evidence="3" id="KW-1185">Reference proteome</keyword>
<accession>A0A1L9Q1P7</accession>
<dbReference type="STRING" id="1036611.A0A1L9Q1P7"/>
<sequence length="150" mass="16291">MAAVLPGLSTREAIADVLHRAVLAFDTADRPLLISALMPDVVFNIDGAVMDGIDQVLSQGYDKVSKLDTSHIVSNVRINAVDGESLASMTASVLSQHYRLGTGKVPGAEYFMAGSLYFIDAVKDETDGLWKIKNWTVKITWTIGNHQVIE</sequence>
<proteinExistence type="predicted"/>
<name>A0A1L9Q1P7_ASPVE</name>
<evidence type="ECO:0000259" key="1">
    <source>
        <dbReference type="Pfam" id="PF13577"/>
    </source>
</evidence>
<organism evidence="2 3">
    <name type="scientific">Aspergillus versicolor CBS 583.65</name>
    <dbReference type="NCBI Taxonomy" id="1036611"/>
    <lineage>
        <taxon>Eukaryota</taxon>
        <taxon>Fungi</taxon>
        <taxon>Dikarya</taxon>
        <taxon>Ascomycota</taxon>
        <taxon>Pezizomycotina</taxon>
        <taxon>Eurotiomycetes</taxon>
        <taxon>Eurotiomycetidae</taxon>
        <taxon>Eurotiales</taxon>
        <taxon>Aspergillaceae</taxon>
        <taxon>Aspergillus</taxon>
        <taxon>Aspergillus subgen. Nidulantes</taxon>
    </lineage>
</organism>
<reference evidence="3" key="1">
    <citation type="journal article" date="2017" name="Genome Biol.">
        <title>Comparative genomics reveals high biological diversity and specific adaptations in the industrially and medically important fungal genus Aspergillus.</title>
        <authorList>
            <person name="de Vries R.P."/>
            <person name="Riley R."/>
            <person name="Wiebenga A."/>
            <person name="Aguilar-Osorio G."/>
            <person name="Amillis S."/>
            <person name="Uchima C.A."/>
            <person name="Anderluh G."/>
            <person name="Asadollahi M."/>
            <person name="Askin M."/>
            <person name="Barry K."/>
            <person name="Battaglia E."/>
            <person name="Bayram O."/>
            <person name="Benocci T."/>
            <person name="Braus-Stromeyer S.A."/>
            <person name="Caldana C."/>
            <person name="Canovas D."/>
            <person name="Cerqueira G.C."/>
            <person name="Chen F."/>
            <person name="Chen W."/>
            <person name="Choi C."/>
            <person name="Clum A."/>
            <person name="Dos Santos R.A."/>
            <person name="Damasio A.R."/>
            <person name="Diallinas G."/>
            <person name="Emri T."/>
            <person name="Fekete E."/>
            <person name="Flipphi M."/>
            <person name="Freyberg S."/>
            <person name="Gallo A."/>
            <person name="Gournas C."/>
            <person name="Habgood R."/>
            <person name="Hainaut M."/>
            <person name="Harispe M.L."/>
            <person name="Henrissat B."/>
            <person name="Hilden K.S."/>
            <person name="Hope R."/>
            <person name="Hossain A."/>
            <person name="Karabika E."/>
            <person name="Karaffa L."/>
            <person name="Karanyi Z."/>
            <person name="Krasevec N."/>
            <person name="Kuo A."/>
            <person name="Kusch H."/>
            <person name="LaButti K."/>
            <person name="Lagendijk E.L."/>
            <person name="Lapidus A."/>
            <person name="Levasseur A."/>
            <person name="Lindquist E."/>
            <person name="Lipzen A."/>
            <person name="Logrieco A.F."/>
            <person name="MacCabe A."/>
            <person name="Maekelae M.R."/>
            <person name="Malavazi I."/>
            <person name="Melin P."/>
            <person name="Meyer V."/>
            <person name="Mielnichuk N."/>
            <person name="Miskei M."/>
            <person name="Molnar A.P."/>
            <person name="Mule G."/>
            <person name="Ngan C.Y."/>
            <person name="Orejas M."/>
            <person name="Orosz E."/>
            <person name="Ouedraogo J.P."/>
            <person name="Overkamp K.M."/>
            <person name="Park H.-S."/>
            <person name="Perrone G."/>
            <person name="Piumi F."/>
            <person name="Punt P.J."/>
            <person name="Ram A.F."/>
            <person name="Ramon A."/>
            <person name="Rauscher S."/>
            <person name="Record E."/>
            <person name="Riano-Pachon D.M."/>
            <person name="Robert V."/>
            <person name="Roehrig J."/>
            <person name="Ruller R."/>
            <person name="Salamov A."/>
            <person name="Salih N.S."/>
            <person name="Samson R.A."/>
            <person name="Sandor E."/>
            <person name="Sanguinetti M."/>
            <person name="Schuetze T."/>
            <person name="Sepcic K."/>
            <person name="Shelest E."/>
            <person name="Sherlock G."/>
            <person name="Sophianopoulou V."/>
            <person name="Squina F.M."/>
            <person name="Sun H."/>
            <person name="Susca A."/>
            <person name="Todd R.B."/>
            <person name="Tsang A."/>
            <person name="Unkles S.E."/>
            <person name="van de Wiele N."/>
            <person name="van Rossen-Uffink D."/>
            <person name="Oliveira J.V."/>
            <person name="Vesth T.C."/>
            <person name="Visser J."/>
            <person name="Yu J.-H."/>
            <person name="Zhou M."/>
            <person name="Andersen M.R."/>
            <person name="Archer D.B."/>
            <person name="Baker S.E."/>
            <person name="Benoit I."/>
            <person name="Brakhage A.A."/>
            <person name="Braus G.H."/>
            <person name="Fischer R."/>
            <person name="Frisvad J.C."/>
            <person name="Goldman G.H."/>
            <person name="Houbraken J."/>
            <person name="Oakley B."/>
            <person name="Pocsi I."/>
            <person name="Scazzocchio C."/>
            <person name="Seiboth B."/>
            <person name="vanKuyk P.A."/>
            <person name="Wortman J."/>
            <person name="Dyer P.S."/>
            <person name="Grigoriev I.V."/>
        </authorList>
    </citation>
    <scope>NUCLEOTIDE SEQUENCE [LARGE SCALE GENOMIC DNA]</scope>
    <source>
        <strain evidence="3">CBS 583.65</strain>
    </source>
</reference>
<dbReference type="Gene3D" id="3.10.450.50">
    <property type="match status" value="1"/>
</dbReference>
<dbReference type="RefSeq" id="XP_040673467.1">
    <property type="nucleotide sequence ID" value="XM_040809383.1"/>
</dbReference>
<evidence type="ECO:0000313" key="3">
    <source>
        <dbReference type="Proteomes" id="UP000184073"/>
    </source>
</evidence>
<dbReference type="OrthoDB" id="2148716at2759"/>